<reference evidence="2 3" key="1">
    <citation type="submission" date="2020-05" db="EMBL/GenBank/DDBJ databases">
        <title>Genomic Encyclopedia of Type Strains, Phase IV (KMG-V): Genome sequencing to study the core and pangenomes of soil and plant-associated prokaryotes.</title>
        <authorList>
            <person name="Whitman W."/>
        </authorList>
    </citation>
    <scope>NUCLEOTIDE SEQUENCE [LARGE SCALE GENOMIC DNA]</scope>
    <source>
        <strain evidence="2 3">9A</strain>
    </source>
</reference>
<evidence type="ECO:0000313" key="3">
    <source>
        <dbReference type="Proteomes" id="UP000779507"/>
    </source>
</evidence>
<dbReference type="Proteomes" id="UP000779507">
    <property type="component" value="Unassembled WGS sequence"/>
</dbReference>
<organism evidence="2 3">
    <name type="scientific">Hymenobacter caeli</name>
    <dbReference type="NCBI Taxonomy" id="2735894"/>
    <lineage>
        <taxon>Bacteria</taxon>
        <taxon>Pseudomonadati</taxon>
        <taxon>Bacteroidota</taxon>
        <taxon>Cytophagia</taxon>
        <taxon>Cytophagales</taxon>
        <taxon>Hymenobacteraceae</taxon>
        <taxon>Hymenobacter</taxon>
    </lineage>
</organism>
<dbReference type="RefSeq" id="WP_173811012.1">
    <property type="nucleotide sequence ID" value="NZ_JABSNP010000015.1"/>
</dbReference>
<keyword evidence="3" id="KW-1185">Reference proteome</keyword>
<evidence type="ECO:0000256" key="1">
    <source>
        <dbReference type="SAM" id="SignalP"/>
    </source>
</evidence>
<gene>
    <name evidence="2" type="ORF">HNP98_003073</name>
</gene>
<proteinExistence type="predicted"/>
<sequence length="136" mass="14150">MNNFPRFVPSAHPCALAFSLLPLLALAGTIHSNLFIESGKQFILGGDQRGAFKVAAKNTGAVPVEIRERPKGGGTFGKVTLAPSQSGVLQFAAGSTAVLLNPSAATANLDLTITGDAKLGMTYEPVQEYGRPAPKQ</sequence>
<keyword evidence="1" id="KW-0732">Signal</keyword>
<feature type="signal peptide" evidence="1">
    <location>
        <begin position="1"/>
        <end position="27"/>
    </location>
</feature>
<protein>
    <submittedName>
        <fullName evidence="2">Uncharacterized protein</fullName>
    </submittedName>
</protein>
<comment type="caution">
    <text evidence="2">The sequence shown here is derived from an EMBL/GenBank/DDBJ whole genome shotgun (WGS) entry which is preliminary data.</text>
</comment>
<accession>A0ABX2FSR1</accession>
<feature type="chain" id="PRO_5046325606" evidence="1">
    <location>
        <begin position="28"/>
        <end position="136"/>
    </location>
</feature>
<name>A0ABX2FSR1_9BACT</name>
<dbReference type="EMBL" id="JABSNP010000015">
    <property type="protein sequence ID" value="NRT20233.1"/>
    <property type="molecule type" value="Genomic_DNA"/>
</dbReference>
<evidence type="ECO:0000313" key="2">
    <source>
        <dbReference type="EMBL" id="NRT20233.1"/>
    </source>
</evidence>